<protein>
    <submittedName>
        <fullName evidence="4">Uncharacterized protein</fullName>
    </submittedName>
</protein>
<keyword evidence="5" id="KW-1185">Reference proteome</keyword>
<dbReference type="GO" id="GO:0016020">
    <property type="term" value="C:membrane"/>
    <property type="evidence" value="ECO:0007669"/>
    <property type="project" value="TreeGrafter"/>
</dbReference>
<keyword evidence="3" id="KW-0732">Signal</keyword>
<evidence type="ECO:0000256" key="3">
    <source>
        <dbReference type="SAM" id="SignalP"/>
    </source>
</evidence>
<feature type="region of interest" description="Disordered" evidence="1">
    <location>
        <begin position="536"/>
        <end position="562"/>
    </location>
</feature>
<dbReference type="EMBL" id="JACMRX010000006">
    <property type="protein sequence ID" value="KAF7987575.1"/>
    <property type="molecule type" value="Genomic_DNA"/>
</dbReference>
<comment type="caution">
    <text evidence="4">The sequence shown here is derived from an EMBL/GenBank/DDBJ whole genome shotgun (WGS) entry which is preliminary data.</text>
</comment>
<feature type="compositionally biased region" description="Polar residues" evidence="1">
    <location>
        <begin position="537"/>
        <end position="550"/>
    </location>
</feature>
<name>A0A835CNZ0_APHGI</name>
<proteinExistence type="predicted"/>
<sequence length="593" mass="67965">MYMKTLLFVINSFTLVNANFFSFARYAKYIYPENLTTSAASNQLWTGILKDCSEKLSFSCIQKNAYSYLDDSLVEQDNITVFDGFVLRKNNLVYDSCTKNCKDDFTENLIRNSKVRENIKEDIENKEEFYEDIKSPLEEITEALREKTVKFLSTRDYEIELPRFMFDNSRIKISPREIDENGALVRIDFGERNIERQGRLFKKIRKFIQNRLLMSFFALLLIIKLIKVKFAFIIPFLFGAAVSKKIFLKLLLFLVPAFAHVFKLCSAYYSSHTKSHHHHHHQIAHHHHHVPVPVPVPTYVDHHHSPSLASPSHHEEEFEGYDYANPHLQIRKDMEELKEWGIDTFAESHDEPSLRPVETIGGSFSQSGPVGRLVPQPGPIEIPPSYPTNFGPPQYPVVQKPNTSYGDKFPANIPLPGQSLAYNGYLDEQKLNRRIFVPSVLTHSQGQTQSIPNTLKPAPSLSAGKSSIIKSSSAVINPIFTQPTSTVQAQHVVHDDNFYGPMLEKIDGVFAQLRFVEEICRERLVCSMYKNPERFSPHSNHVSNELSRNPQELKHGENGSVSSQRFHRYLEAARLGQDNGDCLRSYPCHMNTE</sequence>
<evidence type="ECO:0000256" key="2">
    <source>
        <dbReference type="SAM" id="Phobius"/>
    </source>
</evidence>
<organism evidence="4 5">
    <name type="scientific">Aphidius gifuensis</name>
    <name type="common">Parasitoid wasp</name>
    <dbReference type="NCBI Taxonomy" id="684658"/>
    <lineage>
        <taxon>Eukaryota</taxon>
        <taxon>Metazoa</taxon>
        <taxon>Ecdysozoa</taxon>
        <taxon>Arthropoda</taxon>
        <taxon>Hexapoda</taxon>
        <taxon>Insecta</taxon>
        <taxon>Pterygota</taxon>
        <taxon>Neoptera</taxon>
        <taxon>Endopterygota</taxon>
        <taxon>Hymenoptera</taxon>
        <taxon>Apocrita</taxon>
        <taxon>Ichneumonoidea</taxon>
        <taxon>Braconidae</taxon>
        <taxon>Aphidiinae</taxon>
        <taxon>Aphidius</taxon>
    </lineage>
</organism>
<keyword evidence="2" id="KW-0812">Transmembrane</keyword>
<keyword evidence="2" id="KW-0472">Membrane</keyword>
<dbReference type="PANTHER" id="PTHR21879:SF4">
    <property type="entry name" value="OSIRIS 17, ISOFORM C"/>
    <property type="match status" value="1"/>
</dbReference>
<evidence type="ECO:0000313" key="5">
    <source>
        <dbReference type="Proteomes" id="UP000639338"/>
    </source>
</evidence>
<dbReference type="Proteomes" id="UP000639338">
    <property type="component" value="Unassembled WGS sequence"/>
</dbReference>
<keyword evidence="2" id="KW-1133">Transmembrane helix</keyword>
<gene>
    <name evidence="4" type="ORF">HCN44_003438</name>
</gene>
<dbReference type="OrthoDB" id="6334967at2759"/>
<accession>A0A835CNZ0</accession>
<reference evidence="4 5" key="1">
    <citation type="submission" date="2020-08" db="EMBL/GenBank/DDBJ databases">
        <title>Aphidius gifuensis genome sequencing and assembly.</title>
        <authorList>
            <person name="Du Z."/>
        </authorList>
    </citation>
    <scope>NUCLEOTIDE SEQUENCE [LARGE SCALE GENOMIC DNA]</scope>
    <source>
        <strain evidence="4">YNYX2018</strain>
        <tissue evidence="4">Adults</tissue>
    </source>
</reference>
<dbReference type="Pfam" id="PF07898">
    <property type="entry name" value="DUF1676"/>
    <property type="match status" value="1"/>
</dbReference>
<evidence type="ECO:0000256" key="1">
    <source>
        <dbReference type="SAM" id="MobiDB-lite"/>
    </source>
</evidence>
<evidence type="ECO:0000313" key="4">
    <source>
        <dbReference type="EMBL" id="KAF7987575.1"/>
    </source>
</evidence>
<feature type="chain" id="PRO_5032389062" evidence="3">
    <location>
        <begin position="19"/>
        <end position="593"/>
    </location>
</feature>
<feature type="transmembrane region" description="Helical" evidence="2">
    <location>
        <begin position="212"/>
        <end position="238"/>
    </location>
</feature>
<feature type="signal peptide" evidence="3">
    <location>
        <begin position="1"/>
        <end position="18"/>
    </location>
</feature>
<dbReference type="InterPro" id="IPR012464">
    <property type="entry name" value="DUF1676"/>
</dbReference>
<dbReference type="PANTHER" id="PTHR21879">
    <property type="entry name" value="FI03362P-RELATED-RELATED"/>
    <property type="match status" value="1"/>
</dbReference>
<dbReference type="AlphaFoldDB" id="A0A835CNZ0"/>